<protein>
    <recommendedName>
        <fullName evidence="2">SGNH/GDSL hydrolase family protein</fullName>
    </recommendedName>
</protein>
<accession>A0A382CNE8</accession>
<evidence type="ECO:0000313" key="1">
    <source>
        <dbReference type="EMBL" id="SVB27595.1"/>
    </source>
</evidence>
<dbReference type="InterPro" id="IPR036514">
    <property type="entry name" value="SGNH_hydro_sf"/>
</dbReference>
<dbReference type="AlphaFoldDB" id="A0A382CNE8"/>
<sequence length="326" mass="36394">MLFKPACLNIIEKINNYAELLAANMKHLHTFAGLLALGLSVGYGKGEATKKTPPARAAVVDVKQQTPKPTKPKAKNLMEQKVLFLTNSTFHAHGGCMVPFNGYCAEAGVDYDASGSYKHLESTPRGRRISPFLIGQIKDRRILDLIKKGHFAYVVLVTRYSAFATDTGAKEEIEAFKKMHEHIVRSGARTVVSISYITRNLTHNADRKARNLAKHKELKVALDDMEIEGKNHPIILAPTGLLWAEGVDRFGVGAWFADTVHGTPLAQHASGCLFFTFITGKDPRENDHVDLHAEARFPDKQLSPEQAKWLRERVWSLYQQQIAKKL</sequence>
<proteinExistence type="predicted"/>
<dbReference type="Gene3D" id="3.40.50.1110">
    <property type="entry name" value="SGNH hydrolase"/>
    <property type="match status" value="1"/>
</dbReference>
<dbReference type="EMBL" id="UINC01035343">
    <property type="protein sequence ID" value="SVB27595.1"/>
    <property type="molecule type" value="Genomic_DNA"/>
</dbReference>
<reference evidence="1" key="1">
    <citation type="submission" date="2018-05" db="EMBL/GenBank/DDBJ databases">
        <authorList>
            <person name="Lanie J.A."/>
            <person name="Ng W.-L."/>
            <person name="Kazmierczak K.M."/>
            <person name="Andrzejewski T.M."/>
            <person name="Davidsen T.M."/>
            <person name="Wayne K.J."/>
            <person name="Tettelin H."/>
            <person name="Glass J.I."/>
            <person name="Rusch D."/>
            <person name="Podicherti R."/>
            <person name="Tsui H.-C.T."/>
            <person name="Winkler M.E."/>
        </authorList>
    </citation>
    <scope>NUCLEOTIDE SEQUENCE</scope>
</reference>
<organism evidence="1">
    <name type="scientific">marine metagenome</name>
    <dbReference type="NCBI Taxonomy" id="408172"/>
    <lineage>
        <taxon>unclassified sequences</taxon>
        <taxon>metagenomes</taxon>
        <taxon>ecological metagenomes</taxon>
    </lineage>
</organism>
<evidence type="ECO:0008006" key="2">
    <source>
        <dbReference type="Google" id="ProtNLM"/>
    </source>
</evidence>
<name>A0A382CNE8_9ZZZZ</name>
<gene>
    <name evidence="1" type="ORF">METZ01_LOCUS180449</name>
</gene>